<feature type="compositionally biased region" description="Basic residues" evidence="9">
    <location>
        <begin position="1"/>
        <end position="10"/>
    </location>
</feature>
<evidence type="ECO:0000256" key="7">
    <source>
        <dbReference type="ARBA" id="ARBA00023163"/>
    </source>
</evidence>
<feature type="compositionally biased region" description="Basic and acidic residues" evidence="9">
    <location>
        <begin position="307"/>
        <end position="316"/>
    </location>
</feature>
<evidence type="ECO:0000256" key="8">
    <source>
        <dbReference type="ARBA" id="ARBA00023242"/>
    </source>
</evidence>
<keyword evidence="8" id="KW-0539">Nucleus</keyword>
<keyword evidence="4" id="KW-0963">Cytoplasm</keyword>
<feature type="compositionally biased region" description="Low complexity" evidence="9">
    <location>
        <begin position="123"/>
        <end position="134"/>
    </location>
</feature>
<dbReference type="AlphaFoldDB" id="A0AA38RL45"/>
<reference evidence="10" key="1">
    <citation type="submission" date="2022-07" db="EMBL/GenBank/DDBJ databases">
        <title>Fungi with potential for degradation of polypropylene.</title>
        <authorList>
            <person name="Gostincar C."/>
        </authorList>
    </citation>
    <scope>NUCLEOTIDE SEQUENCE</scope>
    <source>
        <strain evidence="10">EXF-13308</strain>
    </source>
</reference>
<protein>
    <submittedName>
        <fullName evidence="10">Uncharacterized protein</fullName>
    </submittedName>
</protein>
<dbReference type="InterPro" id="IPR013734">
    <property type="entry name" value="TF_Nrm1/Whi5"/>
</dbReference>
<keyword evidence="11" id="KW-1185">Reference proteome</keyword>
<sequence>MEVSPSKRRALAPLSVNAPSPNSKAHLKQGKQPTASPLKLHRDVRPLFAAEVSSDPKKRTLAPAGNDLQPAKKPRLEEPASALRRSMAEANLTVVEDCEEVSPDNSQTARQQSASPDASSIFDSSGLDSTLDTSQATAVTEPDMEGADVFSLASLPPLQPRRIPTREESRQKAEIIKLRLTLASYKLRTGQADVPLEQLQMRPYPSAGRRVAVPIAGTHMVQPPSSASHSESQITTLSSQITAAAASGEQERLAETDGDKNMDKVHAAEEDSEGEDVDGRPDPSIVSPEKQLLPRMPSSAAYTPQRRRIEAADERLTSSALRGGAASGLLSLSRS</sequence>
<evidence type="ECO:0000256" key="6">
    <source>
        <dbReference type="ARBA" id="ARBA00023015"/>
    </source>
</evidence>
<evidence type="ECO:0000256" key="1">
    <source>
        <dbReference type="ARBA" id="ARBA00004123"/>
    </source>
</evidence>
<keyword evidence="6" id="KW-0805">Transcription regulation</keyword>
<evidence type="ECO:0000256" key="2">
    <source>
        <dbReference type="ARBA" id="ARBA00004496"/>
    </source>
</evidence>
<evidence type="ECO:0000256" key="9">
    <source>
        <dbReference type="SAM" id="MobiDB-lite"/>
    </source>
</evidence>
<evidence type="ECO:0000313" key="10">
    <source>
        <dbReference type="EMBL" id="KAJ9134448.1"/>
    </source>
</evidence>
<evidence type="ECO:0000256" key="3">
    <source>
        <dbReference type="ARBA" id="ARBA00006922"/>
    </source>
</evidence>
<comment type="similarity">
    <text evidence="3">Belongs to the WHI5/NRM1 family.</text>
</comment>
<feature type="region of interest" description="Disordered" evidence="9">
    <location>
        <begin position="1"/>
        <end position="135"/>
    </location>
</feature>
<proteinExistence type="inferred from homology"/>
<keyword evidence="5" id="KW-0678">Repressor</keyword>
<evidence type="ECO:0000256" key="5">
    <source>
        <dbReference type="ARBA" id="ARBA00022491"/>
    </source>
</evidence>
<dbReference type="Pfam" id="PF08528">
    <property type="entry name" value="Whi5"/>
    <property type="match status" value="1"/>
</dbReference>
<dbReference type="EMBL" id="JANBVO010000043">
    <property type="protein sequence ID" value="KAJ9134448.1"/>
    <property type="molecule type" value="Genomic_DNA"/>
</dbReference>
<accession>A0AA38RL45</accession>
<keyword evidence="7" id="KW-0804">Transcription</keyword>
<feature type="compositionally biased region" description="Polar residues" evidence="9">
    <location>
        <begin position="223"/>
        <end position="242"/>
    </location>
</feature>
<feature type="compositionally biased region" description="Basic and acidic residues" evidence="9">
    <location>
        <begin position="249"/>
        <end position="269"/>
    </location>
</feature>
<comment type="subcellular location">
    <subcellularLocation>
        <location evidence="2">Cytoplasm</location>
    </subcellularLocation>
    <subcellularLocation>
        <location evidence="1">Nucleus</location>
    </subcellularLocation>
</comment>
<feature type="compositionally biased region" description="Low complexity" evidence="9">
    <location>
        <begin position="318"/>
        <end position="335"/>
    </location>
</feature>
<evidence type="ECO:0000313" key="11">
    <source>
        <dbReference type="Proteomes" id="UP001174694"/>
    </source>
</evidence>
<feature type="region of interest" description="Disordered" evidence="9">
    <location>
        <begin position="221"/>
        <end position="335"/>
    </location>
</feature>
<dbReference type="GO" id="GO:0005737">
    <property type="term" value="C:cytoplasm"/>
    <property type="evidence" value="ECO:0007669"/>
    <property type="project" value="UniProtKB-SubCell"/>
</dbReference>
<organism evidence="10 11">
    <name type="scientific">Pleurostoma richardsiae</name>
    <dbReference type="NCBI Taxonomy" id="41990"/>
    <lineage>
        <taxon>Eukaryota</taxon>
        <taxon>Fungi</taxon>
        <taxon>Dikarya</taxon>
        <taxon>Ascomycota</taxon>
        <taxon>Pezizomycotina</taxon>
        <taxon>Sordariomycetes</taxon>
        <taxon>Sordariomycetidae</taxon>
        <taxon>Calosphaeriales</taxon>
        <taxon>Pleurostomataceae</taxon>
        <taxon>Pleurostoma</taxon>
    </lineage>
</organism>
<evidence type="ECO:0000256" key="4">
    <source>
        <dbReference type="ARBA" id="ARBA00022490"/>
    </source>
</evidence>
<feature type="compositionally biased region" description="Polar residues" evidence="9">
    <location>
        <begin position="103"/>
        <end position="122"/>
    </location>
</feature>
<dbReference type="Proteomes" id="UP001174694">
    <property type="component" value="Unassembled WGS sequence"/>
</dbReference>
<gene>
    <name evidence="10" type="ORF">NKR23_g10130</name>
</gene>
<name>A0AA38RL45_9PEZI</name>
<comment type="caution">
    <text evidence="10">The sequence shown here is derived from an EMBL/GenBank/DDBJ whole genome shotgun (WGS) entry which is preliminary data.</text>
</comment>
<dbReference type="GO" id="GO:0005634">
    <property type="term" value="C:nucleus"/>
    <property type="evidence" value="ECO:0007669"/>
    <property type="project" value="UniProtKB-SubCell"/>
</dbReference>